<protein>
    <submittedName>
        <fullName evidence="2">Uncharacterized protein</fullName>
    </submittedName>
</protein>
<feature type="compositionally biased region" description="Low complexity" evidence="1">
    <location>
        <begin position="7"/>
        <end position="22"/>
    </location>
</feature>
<gene>
    <name evidence="2" type="ORF">EDD29_8265</name>
</gene>
<dbReference type="AlphaFoldDB" id="A0A3N1DAK5"/>
<accession>A0A3N1DAK5</accession>
<reference evidence="2 3" key="1">
    <citation type="submission" date="2018-11" db="EMBL/GenBank/DDBJ databases">
        <title>Sequencing the genomes of 1000 actinobacteria strains.</title>
        <authorList>
            <person name="Klenk H.-P."/>
        </authorList>
    </citation>
    <scope>NUCLEOTIDE SEQUENCE [LARGE SCALE GENOMIC DNA]</scope>
    <source>
        <strain evidence="2 3">DSM 44254</strain>
    </source>
</reference>
<dbReference type="EMBL" id="RJKE01000001">
    <property type="protein sequence ID" value="ROO90534.1"/>
    <property type="molecule type" value="Genomic_DNA"/>
</dbReference>
<evidence type="ECO:0000313" key="3">
    <source>
        <dbReference type="Proteomes" id="UP000272400"/>
    </source>
</evidence>
<sequence>MKSEAVGPSESDPGSSASMSASIEGKRTVYATIKFVKKVDVFAAGPGNSPVYWRGQFGKGDEREVLWPDVDVTIGDSAAVQVKVDGKAIELPSGKITISFVKGSAKARSVES</sequence>
<feature type="region of interest" description="Disordered" evidence="1">
    <location>
        <begin position="1"/>
        <end position="22"/>
    </location>
</feature>
<evidence type="ECO:0000313" key="2">
    <source>
        <dbReference type="EMBL" id="ROO90534.1"/>
    </source>
</evidence>
<dbReference type="Proteomes" id="UP000272400">
    <property type="component" value="Unassembled WGS sequence"/>
</dbReference>
<comment type="caution">
    <text evidence="2">The sequence shown here is derived from an EMBL/GenBank/DDBJ whole genome shotgun (WGS) entry which is preliminary data.</text>
</comment>
<proteinExistence type="predicted"/>
<organism evidence="2 3">
    <name type="scientific">Actinocorallia herbida</name>
    <dbReference type="NCBI Taxonomy" id="58109"/>
    <lineage>
        <taxon>Bacteria</taxon>
        <taxon>Bacillati</taxon>
        <taxon>Actinomycetota</taxon>
        <taxon>Actinomycetes</taxon>
        <taxon>Streptosporangiales</taxon>
        <taxon>Thermomonosporaceae</taxon>
        <taxon>Actinocorallia</taxon>
    </lineage>
</organism>
<name>A0A3N1DAK5_9ACTN</name>
<evidence type="ECO:0000256" key="1">
    <source>
        <dbReference type="SAM" id="MobiDB-lite"/>
    </source>
</evidence>
<keyword evidence="3" id="KW-1185">Reference proteome</keyword>